<comment type="caution">
    <text evidence="2">The sequence shown here is derived from an EMBL/GenBank/DDBJ whole genome shotgun (WGS) entry which is preliminary data.</text>
</comment>
<protein>
    <submittedName>
        <fullName evidence="2">Uncharacterized protein</fullName>
    </submittedName>
</protein>
<dbReference type="OrthoDB" id="2453552at2"/>
<name>A0A161RG41_9BACL</name>
<dbReference type="RefSeq" id="WP_063183119.1">
    <property type="nucleotide sequence ID" value="NZ_LQNT01000012.1"/>
</dbReference>
<proteinExistence type="predicted"/>
<evidence type="ECO:0000256" key="1">
    <source>
        <dbReference type="SAM" id="Phobius"/>
    </source>
</evidence>
<accession>A0A161RG41</accession>
<keyword evidence="1" id="KW-0472">Membrane</keyword>
<dbReference type="AlphaFoldDB" id="A0A161RG41"/>
<keyword evidence="1" id="KW-0812">Transmembrane</keyword>
<dbReference type="EMBL" id="LQNT01000012">
    <property type="protein sequence ID" value="KZE36848.1"/>
    <property type="molecule type" value="Genomic_DNA"/>
</dbReference>
<dbReference type="Proteomes" id="UP000076490">
    <property type="component" value="Unassembled WGS sequence"/>
</dbReference>
<organism evidence="2 3">
    <name type="scientific">Bhargavaea cecembensis</name>
    <dbReference type="NCBI Taxonomy" id="394098"/>
    <lineage>
        <taxon>Bacteria</taxon>
        <taxon>Bacillati</taxon>
        <taxon>Bacillota</taxon>
        <taxon>Bacilli</taxon>
        <taxon>Bacillales</taxon>
        <taxon>Caryophanaceae</taxon>
        <taxon>Bhargavaea</taxon>
    </lineage>
</organism>
<evidence type="ECO:0000313" key="2">
    <source>
        <dbReference type="EMBL" id="KZE36848.1"/>
    </source>
</evidence>
<feature type="transmembrane region" description="Helical" evidence="1">
    <location>
        <begin position="61"/>
        <end position="81"/>
    </location>
</feature>
<sequence>MQLIGMAILLVPILLFTFALEERGKKMMKRIEQMDNSGIEADAVKWVEEADEGEKWSSKELALGFMISLAGFGSYVFMFLLS</sequence>
<reference evidence="2 3" key="1">
    <citation type="submission" date="2016-01" db="EMBL/GenBank/DDBJ databases">
        <title>Whole genome sequencing of Bhargavaea cecembensis T14.</title>
        <authorList>
            <person name="Hong K.W."/>
        </authorList>
    </citation>
    <scope>NUCLEOTIDE SEQUENCE [LARGE SCALE GENOMIC DNA]</scope>
    <source>
        <strain evidence="2 3">T14</strain>
    </source>
</reference>
<gene>
    <name evidence="2" type="ORF">AV656_13780</name>
</gene>
<keyword evidence="1" id="KW-1133">Transmembrane helix</keyword>
<evidence type="ECO:0000313" key="3">
    <source>
        <dbReference type="Proteomes" id="UP000076490"/>
    </source>
</evidence>